<keyword evidence="1" id="KW-1133">Transmembrane helix</keyword>
<comment type="caution">
    <text evidence="2">The sequence shown here is derived from an EMBL/GenBank/DDBJ whole genome shotgun (WGS) entry which is preliminary data.</text>
</comment>
<evidence type="ECO:0000313" key="3">
    <source>
        <dbReference type="Proteomes" id="UP001314263"/>
    </source>
</evidence>
<evidence type="ECO:0000313" key="2">
    <source>
        <dbReference type="EMBL" id="CAK0732737.1"/>
    </source>
</evidence>
<dbReference type="AlphaFoldDB" id="A0AAV1HS14"/>
<evidence type="ECO:0000256" key="1">
    <source>
        <dbReference type="SAM" id="Phobius"/>
    </source>
</evidence>
<protein>
    <submittedName>
        <fullName evidence="2">Uncharacterized protein</fullName>
    </submittedName>
</protein>
<dbReference type="Proteomes" id="UP001314263">
    <property type="component" value="Unassembled WGS sequence"/>
</dbReference>
<name>A0AAV1HS14_9CHLO</name>
<feature type="transmembrane region" description="Helical" evidence="1">
    <location>
        <begin position="59"/>
        <end position="77"/>
    </location>
</feature>
<reference evidence="2 3" key="1">
    <citation type="submission" date="2023-10" db="EMBL/GenBank/DDBJ databases">
        <authorList>
            <person name="Maclean D."/>
            <person name="Macfadyen A."/>
        </authorList>
    </citation>
    <scope>NUCLEOTIDE SEQUENCE [LARGE SCALE GENOMIC DNA]</scope>
</reference>
<proteinExistence type="predicted"/>
<accession>A0AAV1HS14</accession>
<organism evidence="2 3">
    <name type="scientific">Coccomyxa viridis</name>
    <dbReference type="NCBI Taxonomy" id="1274662"/>
    <lineage>
        <taxon>Eukaryota</taxon>
        <taxon>Viridiplantae</taxon>
        <taxon>Chlorophyta</taxon>
        <taxon>core chlorophytes</taxon>
        <taxon>Trebouxiophyceae</taxon>
        <taxon>Trebouxiophyceae incertae sedis</taxon>
        <taxon>Coccomyxaceae</taxon>
        <taxon>Coccomyxa</taxon>
    </lineage>
</organism>
<keyword evidence="1" id="KW-0472">Membrane</keyword>
<keyword evidence="1" id="KW-0812">Transmembrane</keyword>
<dbReference type="EMBL" id="CAUYUE010000001">
    <property type="protein sequence ID" value="CAK0732737.1"/>
    <property type="molecule type" value="Genomic_DNA"/>
</dbReference>
<sequence>MRATYEAYILEANQTLRDASISLSSRAGVKNMIKRMRLLHFQLQVTIGSYGYTGMELCLVHGVLLLLVAVVVHWILLQAVM</sequence>
<keyword evidence="3" id="KW-1185">Reference proteome</keyword>
<gene>
    <name evidence="2" type="ORF">CVIRNUC_000173</name>
</gene>